<dbReference type="EMBL" id="JAUCMV010000001">
    <property type="protein sequence ID" value="KAK0425024.1"/>
    <property type="molecule type" value="Genomic_DNA"/>
</dbReference>
<reference evidence="8" key="1">
    <citation type="submission" date="2023-06" db="EMBL/GenBank/DDBJ databases">
        <title>Genomic analysis of the entomopathogenic nematode Steinernema hermaphroditum.</title>
        <authorList>
            <person name="Schwarz E.M."/>
            <person name="Heppert J.K."/>
            <person name="Baniya A."/>
            <person name="Schwartz H.T."/>
            <person name="Tan C.-H."/>
            <person name="Antoshechkin I."/>
            <person name="Sternberg P.W."/>
            <person name="Goodrich-Blair H."/>
            <person name="Dillman A.R."/>
        </authorList>
    </citation>
    <scope>NUCLEOTIDE SEQUENCE</scope>
    <source>
        <strain evidence="8">PS9179</strain>
        <tissue evidence="8">Whole animal</tissue>
    </source>
</reference>
<keyword evidence="4 5" id="KW-0472">Membrane</keyword>
<dbReference type="GO" id="GO:0016020">
    <property type="term" value="C:membrane"/>
    <property type="evidence" value="ECO:0007669"/>
    <property type="project" value="UniProtKB-SubCell"/>
</dbReference>
<name>A0AA39IKI0_9BILA</name>
<protein>
    <recommendedName>
        <fullName evidence="7">MARVEL domain-containing protein</fullName>
    </recommendedName>
</protein>
<dbReference type="PANTHER" id="PTHR22776:SF49">
    <property type="entry name" value="MARVEL DOMAIN-CONTAINING PROTEIN"/>
    <property type="match status" value="1"/>
</dbReference>
<dbReference type="InterPro" id="IPR008253">
    <property type="entry name" value="Marvel"/>
</dbReference>
<evidence type="ECO:0000256" key="3">
    <source>
        <dbReference type="ARBA" id="ARBA00022989"/>
    </source>
</evidence>
<evidence type="ECO:0000256" key="2">
    <source>
        <dbReference type="ARBA" id="ARBA00022692"/>
    </source>
</evidence>
<evidence type="ECO:0000256" key="6">
    <source>
        <dbReference type="SAM" id="Phobius"/>
    </source>
</evidence>
<feature type="transmembrane region" description="Helical" evidence="6">
    <location>
        <begin position="48"/>
        <end position="68"/>
    </location>
</feature>
<dbReference type="InterPro" id="IPR050578">
    <property type="entry name" value="MARVEL-CKLF_proteins"/>
</dbReference>
<evidence type="ECO:0000259" key="7">
    <source>
        <dbReference type="PROSITE" id="PS51225"/>
    </source>
</evidence>
<proteinExistence type="predicted"/>
<evidence type="ECO:0000313" key="9">
    <source>
        <dbReference type="Proteomes" id="UP001175271"/>
    </source>
</evidence>
<comment type="subcellular location">
    <subcellularLocation>
        <location evidence="1">Membrane</location>
        <topology evidence="1">Multi-pass membrane protein</topology>
    </subcellularLocation>
</comment>
<keyword evidence="3 6" id="KW-1133">Transmembrane helix</keyword>
<feature type="transmembrane region" description="Helical" evidence="6">
    <location>
        <begin position="107"/>
        <end position="132"/>
    </location>
</feature>
<accession>A0AA39IKI0</accession>
<feature type="domain" description="MARVEL" evidence="7">
    <location>
        <begin position="38"/>
        <end position="170"/>
    </location>
</feature>
<evidence type="ECO:0000256" key="4">
    <source>
        <dbReference type="ARBA" id="ARBA00023136"/>
    </source>
</evidence>
<dbReference type="Proteomes" id="UP001175271">
    <property type="component" value="Unassembled WGS sequence"/>
</dbReference>
<evidence type="ECO:0000256" key="1">
    <source>
        <dbReference type="ARBA" id="ARBA00004141"/>
    </source>
</evidence>
<comment type="caution">
    <text evidence="8">The sequence shown here is derived from an EMBL/GenBank/DDBJ whole genome shotgun (WGS) entry which is preliminary data.</text>
</comment>
<dbReference type="AlphaFoldDB" id="A0AA39IKI0"/>
<feature type="transmembrane region" description="Helical" evidence="6">
    <location>
        <begin position="138"/>
        <end position="160"/>
    </location>
</feature>
<evidence type="ECO:0000256" key="5">
    <source>
        <dbReference type="PROSITE-ProRule" id="PRU00581"/>
    </source>
</evidence>
<organism evidence="8 9">
    <name type="scientific">Steinernema hermaphroditum</name>
    <dbReference type="NCBI Taxonomy" id="289476"/>
    <lineage>
        <taxon>Eukaryota</taxon>
        <taxon>Metazoa</taxon>
        <taxon>Ecdysozoa</taxon>
        <taxon>Nematoda</taxon>
        <taxon>Chromadorea</taxon>
        <taxon>Rhabditida</taxon>
        <taxon>Tylenchina</taxon>
        <taxon>Panagrolaimomorpha</taxon>
        <taxon>Strongyloidoidea</taxon>
        <taxon>Steinernematidae</taxon>
        <taxon>Steinernema</taxon>
    </lineage>
</organism>
<feature type="transmembrane region" description="Helical" evidence="6">
    <location>
        <begin position="74"/>
        <end position="95"/>
    </location>
</feature>
<evidence type="ECO:0000313" key="8">
    <source>
        <dbReference type="EMBL" id="KAK0425024.1"/>
    </source>
</evidence>
<keyword evidence="2 5" id="KW-0812">Transmembrane</keyword>
<dbReference type="PANTHER" id="PTHR22776">
    <property type="entry name" value="MARVEL-CONTAINING POTENTIAL LIPID RAFT-ASSOCIATED PROTEIN"/>
    <property type="match status" value="1"/>
</dbReference>
<sequence length="201" mass="21791">MHDDGGGYMTTTTTTHYVYSTPAAEPVTLVSPTLDTSYLKTLGGMVKCVALALCFITFLCVVGGGPGYFSGAGFATFVSIFGFMMTLSLLLLYLFRVVDQLQQIPWIVGEMVFCFAWTIFFFIAGSMLAIAAMRFHGAAGWGLASVCEFFAFGAMCTYGFDCYLKFLAWKHNEVAHGGMGTTVGGPQGTPKRVTIRDPYDV</sequence>
<dbReference type="PROSITE" id="PS51225">
    <property type="entry name" value="MARVEL"/>
    <property type="match status" value="1"/>
</dbReference>
<gene>
    <name evidence="8" type="ORF">QR680_008990</name>
</gene>
<keyword evidence="9" id="KW-1185">Reference proteome</keyword>
<dbReference type="Pfam" id="PF01284">
    <property type="entry name" value="MARVEL"/>
    <property type="match status" value="1"/>
</dbReference>